<sequence length="21" mass="2507">MSKVQIMILAKELQELLEENF</sequence>
<dbReference type="EMBL" id="GBRH01204643">
    <property type="protein sequence ID" value="JAD93252.1"/>
    <property type="molecule type" value="Transcribed_RNA"/>
</dbReference>
<accession>A0A0A9EB86</accession>
<evidence type="ECO:0000313" key="1">
    <source>
        <dbReference type="EMBL" id="JAD93252.1"/>
    </source>
</evidence>
<reference evidence="1" key="1">
    <citation type="submission" date="2014-09" db="EMBL/GenBank/DDBJ databases">
        <authorList>
            <person name="Magalhaes I.L.F."/>
            <person name="Oliveira U."/>
            <person name="Santos F.R."/>
            <person name="Vidigal T.H.D.A."/>
            <person name="Brescovit A.D."/>
            <person name="Santos A.J."/>
        </authorList>
    </citation>
    <scope>NUCLEOTIDE SEQUENCE</scope>
    <source>
        <tissue evidence="1">Shoot tissue taken approximately 20 cm above the soil surface</tissue>
    </source>
</reference>
<dbReference type="AlphaFoldDB" id="A0A0A9EB86"/>
<reference evidence="1" key="2">
    <citation type="journal article" date="2015" name="Data Brief">
        <title>Shoot transcriptome of the giant reed, Arundo donax.</title>
        <authorList>
            <person name="Barrero R.A."/>
            <person name="Guerrero F.D."/>
            <person name="Moolhuijzen P."/>
            <person name="Goolsby J.A."/>
            <person name="Tidwell J."/>
            <person name="Bellgard S.E."/>
            <person name="Bellgard M.I."/>
        </authorList>
    </citation>
    <scope>NUCLEOTIDE SEQUENCE</scope>
    <source>
        <tissue evidence="1">Shoot tissue taken approximately 20 cm above the soil surface</tissue>
    </source>
</reference>
<name>A0A0A9EB86_ARUDO</name>
<proteinExistence type="predicted"/>
<protein>
    <submittedName>
        <fullName evidence="1">Uncharacterized protein</fullName>
    </submittedName>
</protein>
<organism evidence="1">
    <name type="scientific">Arundo donax</name>
    <name type="common">Giant reed</name>
    <name type="synonym">Donax arundinaceus</name>
    <dbReference type="NCBI Taxonomy" id="35708"/>
    <lineage>
        <taxon>Eukaryota</taxon>
        <taxon>Viridiplantae</taxon>
        <taxon>Streptophyta</taxon>
        <taxon>Embryophyta</taxon>
        <taxon>Tracheophyta</taxon>
        <taxon>Spermatophyta</taxon>
        <taxon>Magnoliopsida</taxon>
        <taxon>Liliopsida</taxon>
        <taxon>Poales</taxon>
        <taxon>Poaceae</taxon>
        <taxon>PACMAD clade</taxon>
        <taxon>Arundinoideae</taxon>
        <taxon>Arundineae</taxon>
        <taxon>Arundo</taxon>
    </lineage>
</organism>